<dbReference type="GO" id="GO:0030317">
    <property type="term" value="P:flagellated sperm motility"/>
    <property type="evidence" value="ECO:0007669"/>
    <property type="project" value="Ensembl"/>
</dbReference>
<dbReference type="PANTHER" id="PTHR31043:SF3">
    <property type="entry name" value="NEPHROCYSTIN-4"/>
    <property type="match status" value="1"/>
</dbReference>
<dbReference type="GO" id="GO:0097546">
    <property type="term" value="C:ciliary base"/>
    <property type="evidence" value="ECO:0007669"/>
    <property type="project" value="Ensembl"/>
</dbReference>
<dbReference type="GeneTree" id="ENSGT00510000048827"/>
<evidence type="ECO:0000259" key="4">
    <source>
        <dbReference type="Pfam" id="PF26186"/>
    </source>
</evidence>
<dbReference type="GO" id="GO:0097470">
    <property type="term" value="C:ribbon synapse"/>
    <property type="evidence" value="ECO:0007669"/>
    <property type="project" value="Ensembl"/>
</dbReference>
<dbReference type="InterPro" id="IPR058685">
    <property type="entry name" value="Ig_NPHP4_4th"/>
</dbReference>
<reference evidence="8" key="1">
    <citation type="submission" date="2025-08" db="UniProtKB">
        <authorList>
            <consortium name="Ensembl"/>
        </authorList>
    </citation>
    <scope>IDENTIFICATION</scope>
</reference>
<evidence type="ECO:0000259" key="7">
    <source>
        <dbReference type="Pfam" id="PF26190"/>
    </source>
</evidence>
<evidence type="ECO:0000259" key="3">
    <source>
        <dbReference type="Pfam" id="PF26173"/>
    </source>
</evidence>
<feature type="domain" description="NPHP4 Ig-like" evidence="2">
    <location>
        <begin position="1247"/>
        <end position="1331"/>
    </location>
</feature>
<dbReference type="Proteomes" id="UP000694406">
    <property type="component" value="Unplaced"/>
</dbReference>
<dbReference type="InterPro" id="IPR058687">
    <property type="entry name" value="Ig_NPHP4_1st"/>
</dbReference>
<dbReference type="Pfam" id="PF26015">
    <property type="entry name" value="Ig_NPH4_3rd"/>
    <property type="match status" value="1"/>
</dbReference>
<feature type="domain" description="NPHP4 Ig-like" evidence="6">
    <location>
        <begin position="1139"/>
        <end position="1236"/>
    </location>
</feature>
<evidence type="ECO:0000259" key="5">
    <source>
        <dbReference type="Pfam" id="PF26187"/>
    </source>
</evidence>
<dbReference type="Pfam" id="PF26186">
    <property type="entry name" value="NPHP4_C2_3rd"/>
    <property type="match status" value="1"/>
</dbReference>
<dbReference type="GO" id="GO:1903348">
    <property type="term" value="P:positive regulation of bicellular tight junction assembly"/>
    <property type="evidence" value="ECO:0007669"/>
    <property type="project" value="Ensembl"/>
</dbReference>
<accession>A0A8C5SVZ3</accession>
<dbReference type="CDD" id="cd22239">
    <property type="entry name" value="NPHP4"/>
    <property type="match status" value="1"/>
</dbReference>
<dbReference type="InterPro" id="IPR029775">
    <property type="entry name" value="NPHP4"/>
</dbReference>
<dbReference type="InterPro" id="IPR058688">
    <property type="entry name" value="Ig_NPHP4_2nd"/>
</dbReference>
<dbReference type="GO" id="GO:0035845">
    <property type="term" value="P:photoreceptor cell outer segment organization"/>
    <property type="evidence" value="ECO:0007669"/>
    <property type="project" value="Ensembl"/>
</dbReference>
<dbReference type="Pfam" id="PF26190">
    <property type="entry name" value="Ig_NPHP4_1st"/>
    <property type="match status" value="1"/>
</dbReference>
<dbReference type="GO" id="GO:0060041">
    <property type="term" value="P:retina development in camera-type eye"/>
    <property type="evidence" value="ECO:0007669"/>
    <property type="project" value="Ensembl"/>
</dbReference>
<dbReference type="InterPro" id="IPR058764">
    <property type="entry name" value="NPHP4_SK"/>
</dbReference>
<reference evidence="8" key="2">
    <citation type="submission" date="2025-09" db="UniProtKB">
        <authorList>
            <consortium name="Ensembl"/>
        </authorList>
    </citation>
    <scope>IDENTIFICATION</scope>
</reference>
<dbReference type="GO" id="GO:0045494">
    <property type="term" value="P:photoreceptor cell maintenance"/>
    <property type="evidence" value="ECO:0007669"/>
    <property type="project" value="Ensembl"/>
</dbReference>
<protein>
    <submittedName>
        <fullName evidence="8">Nephrocystin 4</fullName>
    </submittedName>
</protein>
<evidence type="ECO:0000259" key="6">
    <source>
        <dbReference type="Pfam" id="PF26189"/>
    </source>
</evidence>
<feature type="domain" description="NPHP4 SK-like" evidence="3">
    <location>
        <begin position="909"/>
        <end position="977"/>
    </location>
</feature>
<feature type="domain" description="NPHP4 Ig-like" evidence="7">
    <location>
        <begin position="980"/>
        <end position="1132"/>
    </location>
</feature>
<name>A0A8C5SVZ3_LATLA</name>
<dbReference type="Ensembl" id="ENSLLTT00000023960.1">
    <property type="protein sequence ID" value="ENSLLTP00000023107.1"/>
    <property type="gene ID" value="ENSLLTG00000017086.1"/>
</dbReference>
<sequence length="1431" mass="159275">MGEWHKIFRQSLTVPPRNVRRPNLPLQQSVPFQCVLKSVHGNALKQKVLENMAEVAFQLRLSLFDVAYRQFFGRTWKSPPRPLKSIPGQPPSVVFNETVYFLTSSGHPGVLMVLEIVATAKGQDAAPQELSCGFGLLRLFNGKSEPVIWNSVGKGLPLYQGTPRALLHPLLLEPLEKNKYLTVMENTHLQCTLQLHPPLEAIYHLLPENIPVSSGQKVPGVLASPEGDSLQKPHLMKTQMWYLDKLTIHLYPSLEKFEEELLVLLMNEQVSSILDGTSLAIQERRLHIGVHNGLCFVQPPQVVVLVPLALPEADRARGSSVSMCRKHRSPLKGSAEGQALILRSRIHLAEMVPHPAFGVVFLLEYVFSVASGPDGKTPSMASLMATAYMHSIRWALWQPVLDADPTEVVLPLRGGPQRNPHHVLVYKTLPATMSSEEVKQVKSGTLTFHFSTGSKERLGRVAKTPGVKRETSLPPKMKSPPVVSPGSPPSAQMLISTQDYTQGPGLSMSQLLASPRNKSDHTLLSPVSSAQPSQDRLQPARELEQNQGAIAHLESDLSYNPQLEDCSTVDQLQELPFTPVHVPILALGGPPSRSPNTAPTRASLARLRTAGFPELLDCNKEPVEMLDPNDPTPCSPQQEEGDPLPDHEIHLQFLALSRPAQDDPARWPQSVYFTLQFYRFPPVTTPRLQLIQTQACGSATHILVQINPDGTLTLAPPGFHLKYLVDLASLKPGEPRWFLRYLAQQALQIDVWDGDSLLLLGSAAVKLKHLLRRGRTGVQVYHELEVLAVEYKPDAAVLSGEAFRPWGVKPIGVQAVVRAQLHLRLANIGRRCEQGLRRSHSLPPSCRRIISSQDGAKGFPGGSLVSISTHRGGNVCQAKKLADVDSELAALLFSRLREVSGVLQPASQEGGLTRRRKLERMLSVRRKESQEGDVGRKSSFILGRHEDRVQHSRDLQLIEAYRERIKAQSITSMLCQAITTHHVIYATLGTAEFFEFALKNPYSIQHTVTIRIDNPELSIILDVREWRHFKELTQTVTPLEEDMFHLHNGLTPQVYLRPKETVYIPFKYQTFSMEQAAMMQQGPPEPTSKKGEKIPMATSSGKFSETLRIKVSFTVGNGKPLAILSVSVETQPHTVDQTFRFYHPELTFLKKSICLPPWHTLPGAPVGIPGGEPEMFVRCSDPNVICETKKMGPGEPQDIFLKVAAGSSPQIQRFFVLIYMDPWLAAPTQTWQFYLHCLQWVEASCVLGQLTRLSLVLRGTHTIRQVKAFTSHPQEMKLEPDGVFVLPANGVQDLHLGLRPQSAGSRFISLNLVDVEFHQLVSTWLVSVSCRQPFISKAFEIVLPSGGGKGSNKKITYTNSYPSPRAYFLHTNHPDLLHFKEDSFQVGGRETYTIGLRFAPSQNTGEEEILIYINDAEGKNEETFCVKVAYQ</sequence>
<organism evidence="8 9">
    <name type="scientific">Laticauda laticaudata</name>
    <name type="common">Blue-ringed sea krait</name>
    <name type="synonym">Blue-lipped sea krait</name>
    <dbReference type="NCBI Taxonomy" id="8630"/>
    <lineage>
        <taxon>Eukaryota</taxon>
        <taxon>Metazoa</taxon>
        <taxon>Chordata</taxon>
        <taxon>Craniata</taxon>
        <taxon>Vertebrata</taxon>
        <taxon>Euteleostomi</taxon>
        <taxon>Lepidosauria</taxon>
        <taxon>Squamata</taxon>
        <taxon>Bifurcata</taxon>
        <taxon>Unidentata</taxon>
        <taxon>Episquamata</taxon>
        <taxon>Toxicofera</taxon>
        <taxon>Serpentes</taxon>
        <taxon>Colubroidea</taxon>
        <taxon>Elapidae</taxon>
        <taxon>Laticaudinae</taxon>
        <taxon>Laticauda</taxon>
    </lineage>
</organism>
<proteinExistence type="predicted"/>
<dbReference type="GO" id="GO:0005813">
    <property type="term" value="C:centrosome"/>
    <property type="evidence" value="ECO:0007669"/>
    <property type="project" value="Ensembl"/>
</dbReference>
<dbReference type="PANTHER" id="PTHR31043">
    <property type="entry name" value="NEPHROCYSTIN-4"/>
    <property type="match status" value="1"/>
</dbReference>
<evidence type="ECO:0000256" key="1">
    <source>
        <dbReference type="SAM" id="MobiDB-lite"/>
    </source>
</evidence>
<dbReference type="InterPro" id="IPR058765">
    <property type="entry name" value="NPHP4_C2-like"/>
</dbReference>
<dbReference type="GO" id="GO:0005911">
    <property type="term" value="C:cell-cell junction"/>
    <property type="evidence" value="ECO:0007669"/>
    <property type="project" value="Ensembl"/>
</dbReference>
<dbReference type="GO" id="GO:0005829">
    <property type="term" value="C:cytosol"/>
    <property type="evidence" value="ECO:0007669"/>
    <property type="project" value="Ensembl"/>
</dbReference>
<dbReference type="Pfam" id="PF26173">
    <property type="entry name" value="NPHP4_SK"/>
    <property type="match status" value="1"/>
</dbReference>
<feature type="domain" description="NPHP4 Ig-like" evidence="5">
    <location>
        <begin position="1336"/>
        <end position="1431"/>
    </location>
</feature>
<evidence type="ECO:0000259" key="2">
    <source>
        <dbReference type="Pfam" id="PF26015"/>
    </source>
</evidence>
<feature type="domain" description="NPHP4 C2-like" evidence="4">
    <location>
        <begin position="602"/>
        <end position="830"/>
    </location>
</feature>
<dbReference type="InterPro" id="IPR058686">
    <property type="entry name" value="Ig_NPHP4_3rd"/>
</dbReference>
<dbReference type="GO" id="GO:0090090">
    <property type="term" value="P:negative regulation of canonical Wnt signaling pathway"/>
    <property type="evidence" value="ECO:0007669"/>
    <property type="project" value="Ensembl"/>
</dbReference>
<dbReference type="GO" id="GO:0016604">
    <property type="term" value="C:nuclear body"/>
    <property type="evidence" value="ECO:0007669"/>
    <property type="project" value="Ensembl"/>
</dbReference>
<dbReference type="GO" id="GO:0120206">
    <property type="term" value="C:photoreceptor distal connecting cilium"/>
    <property type="evidence" value="ECO:0007669"/>
    <property type="project" value="Ensembl"/>
</dbReference>
<evidence type="ECO:0000313" key="8">
    <source>
        <dbReference type="Ensembl" id="ENSLLTP00000023107.1"/>
    </source>
</evidence>
<dbReference type="GO" id="GO:0005814">
    <property type="term" value="C:centriole"/>
    <property type="evidence" value="ECO:0007669"/>
    <property type="project" value="Ensembl"/>
</dbReference>
<gene>
    <name evidence="8" type="primary">NPHP4</name>
</gene>
<dbReference type="GO" id="GO:1904491">
    <property type="term" value="P:protein localization to ciliary transition zone"/>
    <property type="evidence" value="ECO:0007669"/>
    <property type="project" value="TreeGrafter"/>
</dbReference>
<evidence type="ECO:0000313" key="9">
    <source>
        <dbReference type="Proteomes" id="UP000694406"/>
    </source>
</evidence>
<feature type="compositionally biased region" description="Low complexity" evidence="1">
    <location>
        <begin position="472"/>
        <end position="481"/>
    </location>
</feature>
<feature type="region of interest" description="Disordered" evidence="1">
    <location>
        <begin position="457"/>
        <end position="542"/>
    </location>
</feature>
<dbReference type="Pfam" id="PF26189">
    <property type="entry name" value="Ig_NPHP4_2nd"/>
    <property type="match status" value="1"/>
</dbReference>
<dbReference type="GO" id="GO:0036064">
    <property type="term" value="C:ciliary basal body"/>
    <property type="evidence" value="ECO:0007669"/>
    <property type="project" value="TreeGrafter"/>
</dbReference>
<dbReference type="Pfam" id="PF26187">
    <property type="entry name" value="Ig_NPHP4_4th"/>
    <property type="match status" value="1"/>
</dbReference>
<feature type="compositionally biased region" description="Polar residues" evidence="1">
    <location>
        <begin position="525"/>
        <end position="536"/>
    </location>
</feature>
<keyword evidence="9" id="KW-1185">Reference proteome</keyword>